<dbReference type="PROSITE" id="PS50109">
    <property type="entry name" value="HIS_KIN"/>
    <property type="match status" value="1"/>
</dbReference>
<keyword evidence="9 12" id="KW-1133">Transmembrane helix</keyword>
<dbReference type="PANTHER" id="PTHR45453">
    <property type="entry name" value="PHOSPHATE REGULON SENSOR PROTEIN PHOR"/>
    <property type="match status" value="1"/>
</dbReference>
<dbReference type="EMBL" id="DVIT01000065">
    <property type="protein sequence ID" value="HIS48869.1"/>
    <property type="molecule type" value="Genomic_DNA"/>
</dbReference>
<evidence type="ECO:0000256" key="5">
    <source>
        <dbReference type="ARBA" id="ARBA00022553"/>
    </source>
</evidence>
<keyword evidence="10" id="KW-0902">Two-component regulatory system</keyword>
<comment type="subcellular location">
    <subcellularLocation>
        <location evidence="2">Cell membrane</location>
        <topology evidence="2">Multi-pass membrane protein</topology>
    </subcellularLocation>
</comment>
<dbReference type="Gene3D" id="3.30.565.10">
    <property type="entry name" value="Histidine kinase-like ATPase, C-terminal domain"/>
    <property type="match status" value="1"/>
</dbReference>
<evidence type="ECO:0000256" key="3">
    <source>
        <dbReference type="ARBA" id="ARBA00012438"/>
    </source>
</evidence>
<dbReference type="SMART" id="SM00387">
    <property type="entry name" value="HATPase_c"/>
    <property type="match status" value="1"/>
</dbReference>
<feature type="domain" description="Histidine kinase" evidence="13">
    <location>
        <begin position="126"/>
        <end position="320"/>
    </location>
</feature>
<evidence type="ECO:0000256" key="4">
    <source>
        <dbReference type="ARBA" id="ARBA00022475"/>
    </source>
</evidence>
<keyword evidence="7 12" id="KW-0812">Transmembrane</keyword>
<organism evidence="14 15">
    <name type="scientific">Candidatus Scybalocola faecigallinarum</name>
    <dbReference type="NCBI Taxonomy" id="2840941"/>
    <lineage>
        <taxon>Bacteria</taxon>
        <taxon>Bacillati</taxon>
        <taxon>Bacillota</taxon>
        <taxon>Clostridia</taxon>
        <taxon>Lachnospirales</taxon>
        <taxon>Lachnospiraceae</taxon>
        <taxon>Lachnospiraceae incertae sedis</taxon>
        <taxon>Candidatus Scybalocola (ex Gilroy et al. 2021)</taxon>
    </lineage>
</organism>
<proteinExistence type="predicted"/>
<dbReference type="PRINTS" id="PR00344">
    <property type="entry name" value="BCTRLSENSOR"/>
</dbReference>
<evidence type="ECO:0000256" key="7">
    <source>
        <dbReference type="ARBA" id="ARBA00022692"/>
    </source>
</evidence>
<evidence type="ECO:0000256" key="10">
    <source>
        <dbReference type="ARBA" id="ARBA00023012"/>
    </source>
</evidence>
<evidence type="ECO:0000256" key="9">
    <source>
        <dbReference type="ARBA" id="ARBA00022989"/>
    </source>
</evidence>
<feature type="transmembrane region" description="Helical" evidence="12">
    <location>
        <begin position="12"/>
        <end position="31"/>
    </location>
</feature>
<keyword evidence="5" id="KW-0597">Phosphoprotein</keyword>
<keyword evidence="6" id="KW-0808">Transferase</keyword>
<reference evidence="14" key="1">
    <citation type="submission" date="2020-10" db="EMBL/GenBank/DDBJ databases">
        <authorList>
            <person name="Gilroy R."/>
        </authorList>
    </citation>
    <scope>NUCLEOTIDE SEQUENCE</scope>
    <source>
        <strain evidence="14">CHK178-757</strain>
    </source>
</reference>
<evidence type="ECO:0000256" key="2">
    <source>
        <dbReference type="ARBA" id="ARBA00004651"/>
    </source>
</evidence>
<feature type="transmembrane region" description="Helical" evidence="12">
    <location>
        <begin position="37"/>
        <end position="58"/>
    </location>
</feature>
<dbReference type="GO" id="GO:0005886">
    <property type="term" value="C:plasma membrane"/>
    <property type="evidence" value="ECO:0007669"/>
    <property type="project" value="UniProtKB-SubCell"/>
</dbReference>
<dbReference type="Pfam" id="PF02518">
    <property type="entry name" value="HATPase_c"/>
    <property type="match status" value="1"/>
</dbReference>
<dbReference type="EC" id="2.7.13.3" evidence="3"/>
<keyword evidence="11 12" id="KW-0472">Membrane</keyword>
<evidence type="ECO:0000313" key="15">
    <source>
        <dbReference type="Proteomes" id="UP000823927"/>
    </source>
</evidence>
<dbReference type="PROSITE" id="PS51257">
    <property type="entry name" value="PROKAR_LIPOPROTEIN"/>
    <property type="match status" value="1"/>
</dbReference>
<dbReference type="PANTHER" id="PTHR45453:SF2">
    <property type="entry name" value="HISTIDINE KINASE"/>
    <property type="match status" value="1"/>
</dbReference>
<dbReference type="SUPFAM" id="SSF55874">
    <property type="entry name" value="ATPase domain of HSP90 chaperone/DNA topoisomerase II/histidine kinase"/>
    <property type="match status" value="1"/>
</dbReference>
<reference evidence="14" key="2">
    <citation type="journal article" date="2021" name="PeerJ">
        <title>Extensive microbial diversity within the chicken gut microbiome revealed by metagenomics and culture.</title>
        <authorList>
            <person name="Gilroy R."/>
            <person name="Ravi A."/>
            <person name="Getino M."/>
            <person name="Pursley I."/>
            <person name="Horton D.L."/>
            <person name="Alikhan N.F."/>
            <person name="Baker D."/>
            <person name="Gharbi K."/>
            <person name="Hall N."/>
            <person name="Watson M."/>
            <person name="Adriaenssens E.M."/>
            <person name="Foster-Nyarko E."/>
            <person name="Jarju S."/>
            <person name="Secka A."/>
            <person name="Antonio M."/>
            <person name="Oren A."/>
            <person name="Chaudhuri R.R."/>
            <person name="La Ragione R."/>
            <person name="Hildebrand F."/>
            <person name="Pallen M.J."/>
        </authorList>
    </citation>
    <scope>NUCLEOTIDE SEQUENCE</scope>
    <source>
        <strain evidence="14">CHK178-757</strain>
    </source>
</reference>
<dbReference type="InterPro" id="IPR003661">
    <property type="entry name" value="HisK_dim/P_dom"/>
</dbReference>
<keyword evidence="8 14" id="KW-0418">Kinase</keyword>
<dbReference type="InterPro" id="IPR004358">
    <property type="entry name" value="Sig_transdc_His_kin-like_C"/>
</dbReference>
<dbReference type="GO" id="GO:0000155">
    <property type="term" value="F:phosphorelay sensor kinase activity"/>
    <property type="evidence" value="ECO:0007669"/>
    <property type="project" value="InterPro"/>
</dbReference>
<accession>A0A9D1JSI8</accession>
<dbReference type="Proteomes" id="UP000823927">
    <property type="component" value="Unassembled WGS sequence"/>
</dbReference>
<evidence type="ECO:0000256" key="1">
    <source>
        <dbReference type="ARBA" id="ARBA00000085"/>
    </source>
</evidence>
<dbReference type="AlphaFoldDB" id="A0A9D1JSI8"/>
<evidence type="ECO:0000256" key="12">
    <source>
        <dbReference type="SAM" id="Phobius"/>
    </source>
</evidence>
<dbReference type="CDD" id="cd00082">
    <property type="entry name" value="HisKA"/>
    <property type="match status" value="1"/>
</dbReference>
<dbReference type="InterPro" id="IPR003594">
    <property type="entry name" value="HATPase_dom"/>
</dbReference>
<dbReference type="InterPro" id="IPR005467">
    <property type="entry name" value="His_kinase_dom"/>
</dbReference>
<dbReference type="InterPro" id="IPR036890">
    <property type="entry name" value="HATPase_C_sf"/>
</dbReference>
<evidence type="ECO:0000259" key="13">
    <source>
        <dbReference type="PROSITE" id="PS50109"/>
    </source>
</evidence>
<keyword evidence="4" id="KW-1003">Cell membrane</keyword>
<protein>
    <recommendedName>
        <fullName evidence="3">histidine kinase</fullName>
        <ecNumber evidence="3">2.7.13.3</ecNumber>
    </recommendedName>
</protein>
<name>A0A9D1JSI8_9FIRM</name>
<comment type="catalytic activity">
    <reaction evidence="1">
        <text>ATP + protein L-histidine = ADP + protein N-phospho-L-histidine.</text>
        <dbReference type="EC" id="2.7.13.3"/>
    </reaction>
</comment>
<evidence type="ECO:0000256" key="11">
    <source>
        <dbReference type="ARBA" id="ARBA00023136"/>
    </source>
</evidence>
<evidence type="ECO:0000256" key="6">
    <source>
        <dbReference type="ARBA" id="ARBA00022679"/>
    </source>
</evidence>
<comment type="caution">
    <text evidence="14">The sequence shown here is derived from an EMBL/GenBank/DDBJ whole genome shotgun (WGS) entry which is preliminary data.</text>
</comment>
<dbReference type="InterPro" id="IPR050351">
    <property type="entry name" value="BphY/WalK/GraS-like"/>
</dbReference>
<gene>
    <name evidence="14" type="ORF">IAB46_15215</name>
</gene>
<evidence type="ECO:0000256" key="8">
    <source>
        <dbReference type="ARBA" id="ARBA00022777"/>
    </source>
</evidence>
<dbReference type="GO" id="GO:0004721">
    <property type="term" value="F:phosphoprotein phosphatase activity"/>
    <property type="evidence" value="ECO:0007669"/>
    <property type="project" value="TreeGrafter"/>
</dbReference>
<sequence length="320" mass="35429">MSFREYAGDKGITLCFLMMGIAGCSLFLWAGDVPWPLILLFAAFVTVMVFSWLLTGWVKTRKRLHQLKAMAGALPQTYLLGEMLPKPLGWIEREYFSVMEQVSHSAVTVAEAARQEKEEYCQYVEQWIHEIKTPLTAAGLILENGSDPVKLLRELKRAQELTQMILYYARLRSDGRSVKVSRFSGADLFHEAAAEEMLLLTEAGISLEVIGDCELHSDKKSVSFMVCQLLVNCAKYCKGSHVILSAGPKSLTVEDNGPGILSQEVKKVTLRGFVGSCGRAAGSNTGMGLYIVQQLCQQLNITLAIEAKEGKGTKISFFFP</sequence>
<dbReference type="GO" id="GO:0016036">
    <property type="term" value="P:cellular response to phosphate starvation"/>
    <property type="evidence" value="ECO:0007669"/>
    <property type="project" value="TreeGrafter"/>
</dbReference>
<evidence type="ECO:0000313" key="14">
    <source>
        <dbReference type="EMBL" id="HIS48869.1"/>
    </source>
</evidence>